<dbReference type="SMART" id="SM00708">
    <property type="entry name" value="PhBP"/>
    <property type="match status" value="1"/>
</dbReference>
<feature type="signal peptide" evidence="5">
    <location>
        <begin position="1"/>
        <end position="16"/>
    </location>
</feature>
<accession>A0AAV8YVW4</accession>
<feature type="chain" id="PRO_5043507886" evidence="5">
    <location>
        <begin position="17"/>
        <end position="141"/>
    </location>
</feature>
<keyword evidence="4 5" id="KW-0732">Signal</keyword>
<evidence type="ECO:0000256" key="4">
    <source>
        <dbReference type="ARBA" id="ARBA00022729"/>
    </source>
</evidence>
<dbReference type="Pfam" id="PF01395">
    <property type="entry name" value="PBP_GOBP"/>
    <property type="match status" value="1"/>
</dbReference>
<evidence type="ECO:0000256" key="3">
    <source>
        <dbReference type="ARBA" id="ARBA00022525"/>
    </source>
</evidence>
<gene>
    <name evidence="6" type="ORF">NQ318_008541</name>
</gene>
<keyword evidence="7" id="KW-1185">Reference proteome</keyword>
<protein>
    <submittedName>
        <fullName evidence="6">Uncharacterized protein</fullName>
    </submittedName>
</protein>
<dbReference type="CDD" id="cd23992">
    <property type="entry name" value="PBP_GOBP"/>
    <property type="match status" value="1"/>
</dbReference>
<comment type="caution">
    <text evidence="6">The sequence shown here is derived from an EMBL/GenBank/DDBJ whole genome shotgun (WGS) entry which is preliminary data.</text>
</comment>
<organism evidence="6 7">
    <name type="scientific">Aromia moschata</name>
    <dbReference type="NCBI Taxonomy" id="1265417"/>
    <lineage>
        <taxon>Eukaryota</taxon>
        <taxon>Metazoa</taxon>
        <taxon>Ecdysozoa</taxon>
        <taxon>Arthropoda</taxon>
        <taxon>Hexapoda</taxon>
        <taxon>Insecta</taxon>
        <taxon>Pterygota</taxon>
        <taxon>Neoptera</taxon>
        <taxon>Endopterygota</taxon>
        <taxon>Coleoptera</taxon>
        <taxon>Polyphaga</taxon>
        <taxon>Cucujiformia</taxon>
        <taxon>Chrysomeloidea</taxon>
        <taxon>Cerambycidae</taxon>
        <taxon>Cerambycinae</taxon>
        <taxon>Callichromatini</taxon>
        <taxon>Aromia</taxon>
    </lineage>
</organism>
<dbReference type="Gene3D" id="1.10.238.20">
    <property type="entry name" value="Pheromone/general odorant binding protein domain"/>
    <property type="match status" value="1"/>
</dbReference>
<dbReference type="Proteomes" id="UP001162162">
    <property type="component" value="Unassembled WGS sequence"/>
</dbReference>
<keyword evidence="3" id="KW-0964">Secreted</keyword>
<dbReference type="PANTHER" id="PTHR11857">
    <property type="entry name" value="ODORANT BINDING PROTEIN-RELATED"/>
    <property type="match status" value="1"/>
</dbReference>
<dbReference type="AlphaFoldDB" id="A0AAV8YVW4"/>
<comment type="subcellular location">
    <subcellularLocation>
        <location evidence="1">Secreted</location>
    </subcellularLocation>
</comment>
<dbReference type="GO" id="GO:0005549">
    <property type="term" value="F:odorant binding"/>
    <property type="evidence" value="ECO:0007669"/>
    <property type="project" value="InterPro"/>
</dbReference>
<evidence type="ECO:0000313" key="7">
    <source>
        <dbReference type="Proteomes" id="UP001162162"/>
    </source>
</evidence>
<sequence length="141" mass="15633">MRVFTLISVISLAVMAQGLTEKQKEKIRTIHAECQADPATNVDEDLLKKAYNDEPAEGPQLRAHVLCMSKKLGLQKDNGDLDKDTLRLQLSRAISDEAKLNQAVDKCGVQKDNPEATAAAILKCFHDYVGHVLHDHGQHLH</sequence>
<evidence type="ECO:0000313" key="6">
    <source>
        <dbReference type="EMBL" id="KAJ8955672.1"/>
    </source>
</evidence>
<reference evidence="6" key="1">
    <citation type="journal article" date="2023" name="Insect Mol. Biol.">
        <title>Genome sequencing provides insights into the evolution of gene families encoding plant cell wall-degrading enzymes in longhorned beetles.</title>
        <authorList>
            <person name="Shin N.R."/>
            <person name="Okamura Y."/>
            <person name="Kirsch R."/>
            <person name="Pauchet Y."/>
        </authorList>
    </citation>
    <scope>NUCLEOTIDE SEQUENCE</scope>
    <source>
        <strain evidence="6">AMC_N1</strain>
    </source>
</reference>
<proteinExistence type="inferred from homology"/>
<dbReference type="GO" id="GO:0007608">
    <property type="term" value="P:sensory perception of smell"/>
    <property type="evidence" value="ECO:0007669"/>
    <property type="project" value="TreeGrafter"/>
</dbReference>
<comment type="similarity">
    <text evidence="2">Belongs to the PBP/GOBP family.</text>
</comment>
<name>A0AAV8YVW4_9CUCU</name>
<dbReference type="GO" id="GO:0005615">
    <property type="term" value="C:extracellular space"/>
    <property type="evidence" value="ECO:0007669"/>
    <property type="project" value="TreeGrafter"/>
</dbReference>
<dbReference type="InterPro" id="IPR006170">
    <property type="entry name" value="PBP/GOBP"/>
</dbReference>
<dbReference type="InterPro" id="IPR036728">
    <property type="entry name" value="PBP_GOBP_sf"/>
</dbReference>
<evidence type="ECO:0000256" key="5">
    <source>
        <dbReference type="SAM" id="SignalP"/>
    </source>
</evidence>
<evidence type="ECO:0000256" key="2">
    <source>
        <dbReference type="ARBA" id="ARBA00008098"/>
    </source>
</evidence>
<dbReference type="EMBL" id="JAPWTK010000036">
    <property type="protein sequence ID" value="KAJ8955672.1"/>
    <property type="molecule type" value="Genomic_DNA"/>
</dbReference>
<dbReference type="SUPFAM" id="SSF47565">
    <property type="entry name" value="Insect pheromone/odorant-binding proteins"/>
    <property type="match status" value="1"/>
</dbReference>
<dbReference type="PANTHER" id="PTHR11857:SF43">
    <property type="entry name" value="GEO07291P1-RELATED"/>
    <property type="match status" value="1"/>
</dbReference>
<evidence type="ECO:0000256" key="1">
    <source>
        <dbReference type="ARBA" id="ARBA00004613"/>
    </source>
</evidence>